<organism evidence="2 3">
    <name type="scientific">Agaribacillus aureus</name>
    <dbReference type="NCBI Taxonomy" id="3051825"/>
    <lineage>
        <taxon>Bacteria</taxon>
        <taxon>Pseudomonadati</taxon>
        <taxon>Bacteroidota</taxon>
        <taxon>Cytophagia</taxon>
        <taxon>Cytophagales</taxon>
        <taxon>Splendidivirgaceae</taxon>
        <taxon>Agaribacillus</taxon>
    </lineage>
</organism>
<feature type="non-terminal residue" evidence="2">
    <location>
        <position position="3096"/>
    </location>
</feature>
<evidence type="ECO:0000313" key="2">
    <source>
        <dbReference type="EMBL" id="MDN5213083.1"/>
    </source>
</evidence>
<dbReference type="EMBL" id="JAUJEB010000002">
    <property type="protein sequence ID" value="MDN5213083.1"/>
    <property type="molecule type" value="Genomic_DNA"/>
</dbReference>
<reference evidence="2" key="1">
    <citation type="submission" date="2023-06" db="EMBL/GenBank/DDBJ databases">
        <title>Genomic of Agaribacillus aureum.</title>
        <authorList>
            <person name="Wang G."/>
        </authorList>
    </citation>
    <scope>NUCLEOTIDE SEQUENCE</scope>
    <source>
        <strain evidence="2">BMA12</strain>
    </source>
</reference>
<evidence type="ECO:0000313" key="3">
    <source>
        <dbReference type="Proteomes" id="UP001172083"/>
    </source>
</evidence>
<dbReference type="RefSeq" id="WP_346758423.1">
    <property type="nucleotide sequence ID" value="NZ_JAUJEB010000002.1"/>
</dbReference>
<name>A0ABT8L5U4_9BACT</name>
<gene>
    <name evidence="2" type="ORF">QQ020_13535</name>
</gene>
<comment type="caution">
    <text evidence="2">The sequence shown here is derived from an EMBL/GenBank/DDBJ whole genome shotgun (WGS) entry which is preliminary data.</text>
</comment>
<keyword evidence="3" id="KW-1185">Reference proteome</keyword>
<keyword evidence="1" id="KW-0732">Signal</keyword>
<dbReference type="Proteomes" id="UP001172083">
    <property type="component" value="Unassembled WGS sequence"/>
</dbReference>
<feature type="chain" id="PRO_5045211444" evidence="1">
    <location>
        <begin position="21"/>
        <end position="3096"/>
    </location>
</feature>
<accession>A0ABT8L5U4</accession>
<evidence type="ECO:0000256" key="1">
    <source>
        <dbReference type="SAM" id="SignalP"/>
    </source>
</evidence>
<protein>
    <submittedName>
        <fullName evidence="2">VCBS repeat-containing protein</fullName>
    </submittedName>
</protein>
<dbReference type="InterPro" id="IPR028994">
    <property type="entry name" value="Integrin_alpha_N"/>
</dbReference>
<proteinExistence type="predicted"/>
<dbReference type="SUPFAM" id="SSF69318">
    <property type="entry name" value="Integrin alpha N-terminal domain"/>
    <property type="match status" value="2"/>
</dbReference>
<sequence length="3096" mass="320385">MKTIRIFIFFCWLGSLNIFGQEICNNDIDDDGDGFIDCFDTDCANNSFCDGTFLGNDVSCQAQPTQFPTFSMSLDWDSADKTAVHFGRLAIGDLDNDGVPEVVSFNTYDDRIYILDGSDGSTKFVENVGPDYRRRFDHDIAIANLNNDNCGEIFVMGKNDDDDGYTLASYDCQLNELWIVDAGSKNIGALGLADFDGNGTVELYYKDEIRNAATGAIIVASTADFDDLADGGVAVDIAGDDDLELVVGGTIFDVNLGAGTATSINTMPGYNVKGRFPSTSVADYNLDGNLDVIATGGDASNVTTIFFWDVATNTVLTYSDAFGTGDYEFGWNNGAGRVNIADIDGDANLNITYVSGEYLYALDENMNQLWRSQINEQSSGYTGCTLFDFNGDGISEVVYRDEEWLYIINGVDGSLYPGGSVACISRTFIEYPIVADVDADGATELCVTCGQNDALAWANFWTNSYSQNSHVRVFESAGEPWVPARRLWNQHAYFNVNINDDMTIPPVQQKHHLAFSTGTCTTGPNRPLNSFLNQSPYLDSNGCPVYASPDLAFVNNSLSVQVPTCPDQNFQVSFQVENLGDIDLSGNLPITFYEGDPTQPTANRLNTETVTVTSLVPGGILDVNNLPVNGNGGNFVLYIVLNDDGTTIPLNLPNTDFFECDYSNNILSENINPLPFSLTAEASDNTVCDITLPGTGSARAYRLVGMVEETADYTFNWYDGTSVSGAPDFTGPVYSNLSDGDYTVFALHNTAGCSSDTVTITVNLTPQSITAAIILQAQYTNCNNPNGHLEAEVNGGEPVGLFTYEWYQGDNIFTSPLIGTSHSMTGLAPGQYTLLVTEKATGCQTIETYTIIDDSVPPVVNASATDATCPNPTSGTVTANVNGVNGGHSFAWYIGNSVKPTADFTTNTVNNLAPGDYTVVATKNSDQCSSTPITVTVSIPSDPVVSVNLVAEQTSCDPMNPNGAASANVGGVTAGYTFVWHEGQGTAGLVVSNSANATGLGTGPHTVEVTDNATGCSATAEIDITQTLTYPTVTANVDAHQTDCAPANGQLSASVGGTTAGYTFYWFDGNIGTPDINNPDATGTTYSGLVAGDYTVVAVDNNTSCPSSRVVAQVADNTVLPAINVNVTDQTSCDPLSPNGELSADVGGVTAGFTFTWYQGAGTGGAVISNVASATSLAAGVYTVEAVNNTTGCVNTAQRTLNNNFVYPTVTAVLDSDQTICDPLIGYDGQVSANVGGTTAGFTFLWYDGNVGTPDLNNPDFTGAVYSGLTAGTYTVVALGVATSCPSNIATISVANNTVAPTITTNVTDQTSCDLGNPNGQLSANVGGVTAGYTFTWYQGAGTGGGVISNVATAASLAAGVYTVEVVNDATGCSSTSQTTLNNNLTYPTAATNVDAHQTDCTPPNGQVSASVGGITAGYTFYWFDGNIGTPDINNPDATGITYSGLVAGDYTVVAVDNNTLCPSNPVVAQVNDNTVIPAINVNVTDQTSCDPLAPNGELSADIGGVTAGFTFTWYQGAGTGGAVISNVASATGLIAGVYTVEVVNNTTGCSNTSQTTLNNNFTYPTVAAIVDADQTICDPLIGYDGQVSANVGGVTAGFTFLWYDGTVGTPDVNNPDFTGPTYSGLTAGTYTVLALGVATSCPSNPLTVTVADNTVAPAITTNVTDQTSCDPLAPNGQLSANIGGVTAGYTFTWYQGAGTGGAVISNVATATSLAAGVYTVEVVNDATGCSNTEQTTLNNNFTYPTVTPVVDANQTFCNPVNGELSAHVGGVTAGYTFYWFNGNVGTPDITMADATGIQYNSLAAGDYTVVAVDNNTLCPSSPVVVQVADNTVLPAININVTAQTSCDPLAPNGELSADIGGVTAGFTFTWYQGAGTGGAVISNVASATSLPAGVYTVQAVNNTTGCINTAQTTLNNNLTYPSVATIVDSDQTICDPLIGYDGQVSANVGGVTAGFTFLWYDGNVGTPDINNPDFTGPTYSGLTAGTYTVVALGVVTNCPSSPLTVDVADNTVTPAINTNVTAQTSCDLGNPNGQLSADVGGVTAGYTFTWYQGAGTGGAVISNVATATSLAAGVYTVEVVNDVTGCSNTEQTTLNNNFTYPTVTPVVDANQTFCNPVNGELSAHVGGVTAGYTFYWFNGNVGTPDIPMADATGIQYDGLAAGDYTVVAVNNNTLCPSSPVVVQVADNTVLPNVVAAKTDNTACDPLLYNGTISAGVGAVGAIAGYTFHIFSGQSTAPANELPGSPSDNLNGLTAGIYTVQAIDNTTGCANTTEVTVANNIVQPTLSVLGSDVMGCSPLDGSITASVNVGVVGDYTFSWYNGSSVKATPDYLTTGNILSGLDAGTYTVNAYNDVLGCLVQAPQTITINRDPSTVITITELPAELTIPSDCNVAGGQLGVQAASPGNVGGFSFSWFQGDVNTTMVPIGSGTDFPVNSNRLGSLLSGRYTVIAQDNDTGCQDSLAIDLPYAGSPTLLSITIRDNDNCTASNGEFTVQVTPSASAIALGADETWFAVQIWKDGVMVDTQTGAFPNNVFVGLQPGDYTVIAVETNPALSGCSTSEDATIGNVAVPPVITTNSILDNRNCSGATGTGVISLTIDGVANPASGYSYNWFQGQTTAAPPLPAGNITAPGHSAINLTGGYYTVEVIDNADPNNTCSSVATFFINDNPLIISINSTDINLTHQTDCTPPFLGDATVTDVYIDGISNAGTTGFTFDWFESDGITLVGGAGTGDSPAVNLAPGDYFVRATNTASNCMSSLVGFEILDNTMPPNVVMVHDAPNTICDILTYTPNGQLSASVTEGVTTGVTAGYTFEWFSGQNNTNPVDALPAGNIAGGNGEIAQNLAPGFYTVRVTDIASPNNSCQTISTMEVQDVPDIVNILTTDIAITNQNDCAPPNGSATVNSVIVNGVGQPPAGFSFDWYQSDAATLVAGAGNAATVGVNLTAGTYFVQATSNTSGCASSLVEFEVLDVSQVPVVVMVHDAPNTICDILTYTPNGQLSASVTEGVTTGVTAGYTFEWFSGQNNTNPADALPAGNIAGGNGEIAQNLAPGFYTVRVTDNVNPNNSCLTVSTMEVQDVPDIVNILTTDIAITNQND</sequence>
<feature type="signal peptide" evidence="1">
    <location>
        <begin position="1"/>
        <end position="20"/>
    </location>
</feature>